<dbReference type="InterPro" id="IPR051549">
    <property type="entry name" value="PEP_Utilizing_Enz"/>
</dbReference>
<feature type="domain" description="PEP-utilising enzyme mobile" evidence="2">
    <location>
        <begin position="496"/>
        <end position="566"/>
    </location>
</feature>
<organism evidence="4 5">
    <name type="scientific">Dactylosporangium vinaceum</name>
    <dbReference type="NCBI Taxonomy" id="53362"/>
    <lineage>
        <taxon>Bacteria</taxon>
        <taxon>Bacillati</taxon>
        <taxon>Actinomycetota</taxon>
        <taxon>Actinomycetes</taxon>
        <taxon>Micromonosporales</taxon>
        <taxon>Micromonosporaceae</taxon>
        <taxon>Dactylosporangium</taxon>
    </lineage>
</organism>
<dbReference type="PANTHER" id="PTHR43615:SF1">
    <property type="entry name" value="PPDK_N DOMAIN-CONTAINING PROTEIN"/>
    <property type="match status" value="1"/>
</dbReference>
<feature type="region of interest" description="Disordered" evidence="1">
    <location>
        <begin position="350"/>
        <end position="480"/>
    </location>
</feature>
<keyword evidence="5" id="KW-1185">Reference proteome</keyword>
<sequence length="573" mass="61893">MTTAPPARVVPLADAGRDCGNKAHALAVLIRAGLSVPAGFVVLGPVDAATLSRHLDEHLGRHLDGHRNRHLDEHGDRWIDEHGDEHRNQHLDEHRDRHLDEHHSRHLDEHRNQHLDEHRDRHLDGHRDRHFDEHRDRRIDGHRDRQIDGYRDSRIDEHSDRHLDEHGDRNIDEHGHRRIGLGPLAVRSSGLGEDSATASFAGQLETVLGVQGVDEVLAAVRRCARLTDRVRSYGMHPEDVPVIVQRLVRADTAGVLFTCDPRDGADVVLINAAPGLGDGVVSGSVVPDEIVVDVDGNQTESTCLTKIDIQRLAALGRRCAEIFGAPQDVEWAIEDDTIWVLQSRPITAIGPPAATARHGRRTPTARQPPAAQQPATQRPAATGQPTTTQQPSATRQSPTARRSQARQQSQALQQSPAAQQSPATGRPPDAGSVGMEAWAAGPPPATERSPAGGQSPPESRAREARQALATGVPCSPGLARGPVRVIRSVDEFGRLRRGDVLVCRTTDPAWTPLFRVAAAVVTETGGALSHAAIVAREYGIPAIAGVESAMHTLRDGADVEVDGTAGAIRPGDG</sequence>
<dbReference type="InterPro" id="IPR036637">
    <property type="entry name" value="Phosphohistidine_dom_sf"/>
</dbReference>
<dbReference type="Gene3D" id="3.30.470.20">
    <property type="entry name" value="ATP-grasp fold, B domain"/>
    <property type="match status" value="2"/>
</dbReference>
<dbReference type="SUPFAM" id="SSF56059">
    <property type="entry name" value="Glutathione synthetase ATP-binding domain-like"/>
    <property type="match status" value="1"/>
</dbReference>
<comment type="caution">
    <text evidence="4">The sequence shown here is derived from an EMBL/GenBank/DDBJ whole genome shotgun (WGS) entry which is preliminary data.</text>
</comment>
<dbReference type="EMBL" id="JBHMCA010000052">
    <property type="protein sequence ID" value="MFB9447111.1"/>
    <property type="molecule type" value="Genomic_DNA"/>
</dbReference>
<dbReference type="InterPro" id="IPR013815">
    <property type="entry name" value="ATP_grasp_subdomain_1"/>
</dbReference>
<dbReference type="Pfam" id="PF01326">
    <property type="entry name" value="PPDK_N"/>
    <property type="match status" value="1"/>
</dbReference>
<protein>
    <submittedName>
        <fullName evidence="4">PEP/pyruvate-binding domain-containing protein</fullName>
    </submittedName>
</protein>
<reference evidence="4 5" key="1">
    <citation type="submission" date="2024-09" db="EMBL/GenBank/DDBJ databases">
        <authorList>
            <person name="Sun Q."/>
            <person name="Mori K."/>
        </authorList>
    </citation>
    <scope>NUCLEOTIDE SEQUENCE [LARGE SCALE GENOMIC DNA]</scope>
    <source>
        <strain evidence="4 5">JCM 3307</strain>
    </source>
</reference>
<proteinExistence type="predicted"/>
<feature type="region of interest" description="Disordered" evidence="1">
    <location>
        <begin position="100"/>
        <end position="122"/>
    </location>
</feature>
<evidence type="ECO:0000259" key="2">
    <source>
        <dbReference type="Pfam" id="PF00391"/>
    </source>
</evidence>
<feature type="domain" description="Pyruvate phosphate dikinase AMP/ATP-binding" evidence="3">
    <location>
        <begin position="182"/>
        <end position="295"/>
    </location>
</feature>
<dbReference type="SUPFAM" id="SSF52009">
    <property type="entry name" value="Phosphohistidine domain"/>
    <property type="match status" value="1"/>
</dbReference>
<dbReference type="RefSeq" id="WP_223092626.1">
    <property type="nucleotide sequence ID" value="NZ_CP061913.1"/>
</dbReference>
<dbReference type="InterPro" id="IPR002192">
    <property type="entry name" value="PPDK_AMP/ATP-bd"/>
</dbReference>
<dbReference type="Gene3D" id="3.30.1490.20">
    <property type="entry name" value="ATP-grasp fold, A domain"/>
    <property type="match status" value="1"/>
</dbReference>
<dbReference type="InterPro" id="IPR008279">
    <property type="entry name" value="PEP-util_enz_mobile_dom"/>
</dbReference>
<evidence type="ECO:0000313" key="4">
    <source>
        <dbReference type="EMBL" id="MFB9447111.1"/>
    </source>
</evidence>
<evidence type="ECO:0000313" key="5">
    <source>
        <dbReference type="Proteomes" id="UP001589608"/>
    </source>
</evidence>
<dbReference type="Pfam" id="PF00391">
    <property type="entry name" value="PEP-utilizers"/>
    <property type="match status" value="1"/>
</dbReference>
<accession>A0ABV5ME41</accession>
<feature type="region of interest" description="Disordered" evidence="1">
    <location>
        <begin position="149"/>
        <end position="176"/>
    </location>
</feature>
<dbReference type="Gene3D" id="3.50.30.10">
    <property type="entry name" value="Phosphohistidine domain"/>
    <property type="match status" value="1"/>
</dbReference>
<dbReference type="Proteomes" id="UP001589608">
    <property type="component" value="Unassembled WGS sequence"/>
</dbReference>
<dbReference type="PANTHER" id="PTHR43615">
    <property type="entry name" value="PHOSPHOENOLPYRUVATE SYNTHASE-RELATED"/>
    <property type="match status" value="1"/>
</dbReference>
<evidence type="ECO:0000256" key="1">
    <source>
        <dbReference type="SAM" id="MobiDB-lite"/>
    </source>
</evidence>
<feature type="compositionally biased region" description="Low complexity" evidence="1">
    <location>
        <begin position="364"/>
        <end position="423"/>
    </location>
</feature>
<feature type="compositionally biased region" description="Basic and acidic residues" evidence="1">
    <location>
        <begin position="149"/>
        <end position="175"/>
    </location>
</feature>
<name>A0ABV5ME41_9ACTN</name>
<evidence type="ECO:0000259" key="3">
    <source>
        <dbReference type="Pfam" id="PF01326"/>
    </source>
</evidence>
<gene>
    <name evidence="4" type="ORF">ACFFTR_28815</name>
</gene>